<evidence type="ECO:0000313" key="2">
    <source>
        <dbReference type="EMBL" id="OHT12092.1"/>
    </source>
</evidence>
<keyword evidence="3" id="KW-1185">Reference proteome</keyword>
<evidence type="ECO:0000256" key="1">
    <source>
        <dbReference type="SAM" id="Phobius"/>
    </source>
</evidence>
<proteinExistence type="predicted"/>
<evidence type="ECO:0000313" key="3">
    <source>
        <dbReference type="Proteomes" id="UP000179807"/>
    </source>
</evidence>
<comment type="caution">
    <text evidence="2">The sequence shown here is derived from an EMBL/GenBank/DDBJ whole genome shotgun (WGS) entry which is preliminary data.</text>
</comment>
<name>A0A1J4KQM5_9EUKA</name>
<dbReference type="VEuPathDB" id="TrichDB:TRFO_03713"/>
<dbReference type="AlphaFoldDB" id="A0A1J4KQM5"/>
<accession>A0A1J4KQM5</accession>
<sequence length="618" mass="71088">MCNDANATYEKWEYAIENTKSLDYAVISYYFYQDVHMENSKITYGETTKIVQLQSIPDQNKRYGQISGSLELTKIDIQLVISGEDNVEGFSNDFNVILHSSGRNITNEIYEDFHAPILFGSPIKSLFIHYQYSYDYAPVLMTPLLPRDFPSINWTVENGKFENDPIRVQSGEVYLVYLKKIPIKHIGFCLYESEESIKDSKDCVDSINTTWKKAVEYLQNNKTYYDQIDFYYKGKIDISGKYSFNTDLISFAPIDESLIEIITGTIEFEKVDQMIYLYPSNVYSELDVIIHLSGANNNKDDLKLPFFMGDPRKLEIYYTDEVTKYDVVPAYMHMKGNTPKIRIHSPNGCVNKAKPITENIDMDIIVTSYFYKVDKNTSEVNYCIGTNKIAPSFCKEMTVTTWPDFLELIPEKITETLHLYFFDNVYVYGNIDGKFNQVIFESIDDGVASGQIRISKKDTFVYAKMNNNSRSDFLASLDLIVRVSGEKFDNISKYGSSLQTEVEIHSVDFHFDNVELIKDDYKVFTAISEGCVLYPSVSAYNMINEQFLLFLLGKENEARTYSFVLPKPEKKSYTIPIVISVAVVVVVVILIIVVVVLVYRRRSFSRLETTSNAPFYPN</sequence>
<gene>
    <name evidence="2" type="ORF">TRFO_03713</name>
</gene>
<reference evidence="2" key="1">
    <citation type="submission" date="2016-10" db="EMBL/GenBank/DDBJ databases">
        <authorList>
            <person name="Benchimol M."/>
            <person name="Almeida L.G."/>
            <person name="Vasconcelos A.T."/>
            <person name="Perreira-Neves A."/>
            <person name="Rosa I.A."/>
            <person name="Tasca T."/>
            <person name="Bogo M.R."/>
            <person name="de Souza W."/>
        </authorList>
    </citation>
    <scope>NUCLEOTIDE SEQUENCE [LARGE SCALE GENOMIC DNA]</scope>
    <source>
        <strain evidence="2">K</strain>
    </source>
</reference>
<dbReference type="Proteomes" id="UP000179807">
    <property type="component" value="Unassembled WGS sequence"/>
</dbReference>
<dbReference type="GeneID" id="94826175"/>
<dbReference type="RefSeq" id="XP_068365228.1">
    <property type="nucleotide sequence ID" value="XM_068491471.1"/>
</dbReference>
<feature type="transmembrane region" description="Helical" evidence="1">
    <location>
        <begin position="573"/>
        <end position="599"/>
    </location>
</feature>
<keyword evidence="1" id="KW-0472">Membrane</keyword>
<dbReference type="EMBL" id="MLAK01000571">
    <property type="protein sequence ID" value="OHT12092.1"/>
    <property type="molecule type" value="Genomic_DNA"/>
</dbReference>
<keyword evidence="1" id="KW-0812">Transmembrane</keyword>
<keyword evidence="1" id="KW-1133">Transmembrane helix</keyword>
<protein>
    <submittedName>
        <fullName evidence="2">Uncharacterized protein</fullName>
    </submittedName>
</protein>
<organism evidence="2 3">
    <name type="scientific">Tritrichomonas foetus</name>
    <dbReference type="NCBI Taxonomy" id="1144522"/>
    <lineage>
        <taxon>Eukaryota</taxon>
        <taxon>Metamonada</taxon>
        <taxon>Parabasalia</taxon>
        <taxon>Tritrichomonadida</taxon>
        <taxon>Tritrichomonadidae</taxon>
        <taxon>Tritrichomonas</taxon>
    </lineage>
</organism>